<evidence type="ECO:0000313" key="1">
    <source>
        <dbReference type="EMBL" id="MCU9850134.1"/>
    </source>
</evidence>
<comment type="caution">
    <text evidence="1">The sequence shown here is derived from an EMBL/GenBank/DDBJ whole genome shotgun (WGS) entry which is preliminary data.</text>
</comment>
<organism evidence="1 2">
    <name type="scientific">Albidovulum salinarum</name>
    <dbReference type="NCBI Taxonomy" id="2984153"/>
    <lineage>
        <taxon>Bacteria</taxon>
        <taxon>Pseudomonadati</taxon>
        <taxon>Pseudomonadota</taxon>
        <taxon>Alphaproteobacteria</taxon>
        <taxon>Rhodobacterales</taxon>
        <taxon>Paracoccaceae</taxon>
        <taxon>Albidovulum</taxon>
    </lineage>
</organism>
<keyword evidence="2" id="KW-1185">Reference proteome</keyword>
<name>A0ABT2X9S6_9RHOB</name>
<sequence length="686" mass="74840">MIAQPADPAAGAQARRLFVFSGGFLTQPRIRRILTLAGYDIRIGKPRAESDLIGVWGKSPTAPRGEAVADWTGTPVVRIEDAFLRSIRPGREGGEPPLGLLIDPRGVHFDSSAPSQIEHILTTDPLDDGAVLQRARDGIERLKALHLSKYNNFDPALPVPEPGYVLVLDQTRGDASIEHGGANAASFREMLVFAQEEHPGARVVIKTHPETAAGRRPGHYTEGHAHGRISVLSDPVSPWALMEGAIAVYTVSSQLGFEAIMAGHRPRVFGQPFYAGWGLTEDENPVARRERRLTRAQLFAAAMILAPTWYDPCRDRLCSFEEAVDHLEVAVRAFREDRAGHVAVGMRLWKRRHLQSAFGRERRLVFEDDPGRATARAKAEGRGLLVWAGKENDRFQELAGDHALVRVEDGFLRSRGLGAELVPPLSLVADRSGIYYDPSRESDLEKLIADGPPAGGEMRAERLVARLVAARLTKYNLAAAPLPDLPEGHRILVPGQVEDDASIRLGAGRERTNIALLSRVRSENPEAVILYKPHPDVEAGLRAGAVSKAEAEALGLANIVLSGADPVSLIDAVDEVWTITSLLGFEALIRGRRVTCLGMPFYAGWGLTRDLFEVPARRTARPSLADLAHAALIAYPRYVDPVSGLPCPPEVIAERLAANDIPLPGPANRILSKLQGLFASQSWLWR</sequence>
<proteinExistence type="predicted"/>
<dbReference type="CDD" id="cd16439">
    <property type="entry name" value="beta_Kdo_transferase_KpsC_2"/>
    <property type="match status" value="1"/>
</dbReference>
<dbReference type="InterPro" id="IPR007833">
    <property type="entry name" value="Capsule_polysaccharide_synth"/>
</dbReference>
<dbReference type="CDD" id="cd16440">
    <property type="entry name" value="beta_Kdo_transferase_KpsC_1"/>
    <property type="match status" value="1"/>
</dbReference>
<accession>A0ABT2X9S6</accession>
<dbReference type="Pfam" id="PF05159">
    <property type="entry name" value="Capsule_synth"/>
    <property type="match status" value="3"/>
</dbReference>
<reference evidence="1 2" key="1">
    <citation type="submission" date="2022-10" db="EMBL/GenBank/DDBJ databases">
        <title>Defluviimonas sp. nov., isolated from ocean surface sediments.</title>
        <authorList>
            <person name="He W."/>
            <person name="Wang L."/>
            <person name="Zhang D.-F."/>
        </authorList>
    </citation>
    <scope>NUCLEOTIDE SEQUENCE [LARGE SCALE GENOMIC DNA]</scope>
    <source>
        <strain evidence="1 2">WL0024</strain>
    </source>
</reference>
<dbReference type="EMBL" id="JAOVQO010000022">
    <property type="protein sequence ID" value="MCU9850134.1"/>
    <property type="molecule type" value="Genomic_DNA"/>
</dbReference>
<dbReference type="Proteomes" id="UP001209535">
    <property type="component" value="Unassembled WGS sequence"/>
</dbReference>
<dbReference type="RefSeq" id="WP_263339777.1">
    <property type="nucleotide sequence ID" value="NZ_JAOVQO010000022.1"/>
</dbReference>
<gene>
    <name evidence="1" type="ORF">OEZ60_19265</name>
</gene>
<evidence type="ECO:0000313" key="2">
    <source>
        <dbReference type="Proteomes" id="UP001209535"/>
    </source>
</evidence>
<protein>
    <submittedName>
        <fullName evidence="1">Capsular polysaccharide biosynthesis protein</fullName>
    </submittedName>
</protein>